<protein>
    <submittedName>
        <fullName evidence="1">Unannotated protein</fullName>
    </submittedName>
</protein>
<sequence>MNAANPIIAAIVPSDVVAQARECMRCGTATEMRFYGCCPACTEALYLKFPGEGRAVEAEAYEPKMNVTPNAVAVKDD</sequence>
<accession>A0A6J7K9J7</accession>
<gene>
    <name evidence="1" type="ORF">UFOPK3789_00765</name>
</gene>
<dbReference type="AlphaFoldDB" id="A0A6J7K9J7"/>
<dbReference type="EMBL" id="CAFBNL010000034">
    <property type="protein sequence ID" value="CAB4952207.1"/>
    <property type="molecule type" value="Genomic_DNA"/>
</dbReference>
<proteinExistence type="predicted"/>
<reference evidence="1" key="1">
    <citation type="submission" date="2020-05" db="EMBL/GenBank/DDBJ databases">
        <authorList>
            <person name="Chiriac C."/>
            <person name="Salcher M."/>
            <person name="Ghai R."/>
            <person name="Kavagutti S V."/>
        </authorList>
    </citation>
    <scope>NUCLEOTIDE SEQUENCE</scope>
</reference>
<name>A0A6J7K9J7_9ZZZZ</name>
<organism evidence="1">
    <name type="scientific">freshwater metagenome</name>
    <dbReference type="NCBI Taxonomy" id="449393"/>
    <lineage>
        <taxon>unclassified sequences</taxon>
        <taxon>metagenomes</taxon>
        <taxon>ecological metagenomes</taxon>
    </lineage>
</organism>
<evidence type="ECO:0000313" key="1">
    <source>
        <dbReference type="EMBL" id="CAB4952207.1"/>
    </source>
</evidence>